<dbReference type="OrthoDB" id="1451863at2"/>
<comment type="caution">
    <text evidence="1">The sequence shown here is derived from an EMBL/GenBank/DDBJ whole genome shotgun (WGS) entry which is preliminary data.</text>
</comment>
<name>A0A4R3VWG1_9SPHI</name>
<dbReference type="EMBL" id="SMBZ01000029">
    <property type="protein sequence ID" value="TCV11004.1"/>
    <property type="molecule type" value="Genomic_DNA"/>
</dbReference>
<evidence type="ECO:0000313" key="2">
    <source>
        <dbReference type="Proteomes" id="UP000295197"/>
    </source>
</evidence>
<organism evidence="1 2">
    <name type="scientific">Sphingobacterium alimentarium</name>
    <dbReference type="NCBI Taxonomy" id="797292"/>
    <lineage>
        <taxon>Bacteria</taxon>
        <taxon>Pseudomonadati</taxon>
        <taxon>Bacteroidota</taxon>
        <taxon>Sphingobacteriia</taxon>
        <taxon>Sphingobacteriales</taxon>
        <taxon>Sphingobacteriaceae</taxon>
        <taxon>Sphingobacterium</taxon>
    </lineage>
</organism>
<dbReference type="RefSeq" id="WP_132778111.1">
    <property type="nucleotide sequence ID" value="NZ_SMBZ01000029.1"/>
</dbReference>
<protein>
    <submittedName>
        <fullName evidence="1">Uncharacterized protein</fullName>
    </submittedName>
</protein>
<sequence>MNVTLIEHAFQPGVFYDIEIKVKKHATDGIEIGLLIYAMGNLVYEDEEYKPASNQGEYGDYWYKNSARKYLDKPMKDQKVLNIPSKFEGKPKDDICNKLGTGWREPSPADAENLKQFAAWDQQYQPGGKKKFVEGNYKTPTGLVKGLYFSTGTVPNPSDQDK</sequence>
<reference evidence="1 2" key="1">
    <citation type="submission" date="2019-03" db="EMBL/GenBank/DDBJ databases">
        <title>Genomic Encyclopedia of Type Strains, Phase IV (KMG-IV): sequencing the most valuable type-strain genomes for metagenomic binning, comparative biology and taxonomic classification.</title>
        <authorList>
            <person name="Goeker M."/>
        </authorList>
    </citation>
    <scope>NUCLEOTIDE SEQUENCE [LARGE SCALE GENOMIC DNA]</scope>
    <source>
        <strain evidence="1 2">DSM 22362</strain>
    </source>
</reference>
<gene>
    <name evidence="1" type="ORF">EDC17_10297</name>
</gene>
<proteinExistence type="predicted"/>
<dbReference type="Proteomes" id="UP000295197">
    <property type="component" value="Unassembled WGS sequence"/>
</dbReference>
<accession>A0A4R3VWG1</accession>
<keyword evidence="2" id="KW-1185">Reference proteome</keyword>
<dbReference type="AlphaFoldDB" id="A0A4R3VWG1"/>
<evidence type="ECO:0000313" key="1">
    <source>
        <dbReference type="EMBL" id="TCV11004.1"/>
    </source>
</evidence>